<comment type="caution">
    <text evidence="1">The sequence shown here is derived from an EMBL/GenBank/DDBJ whole genome shotgun (WGS) entry which is preliminary data.</text>
</comment>
<reference evidence="2" key="1">
    <citation type="submission" date="2017-09" db="EMBL/GenBank/DDBJ databases">
        <title>Depth-based differentiation of microbial function through sediment-hosted aquifers and enrichment of novel symbionts in the deep terrestrial subsurface.</title>
        <authorList>
            <person name="Probst A.J."/>
            <person name="Ladd B."/>
            <person name="Jarett J.K."/>
            <person name="Geller-Mcgrath D.E."/>
            <person name="Sieber C.M.K."/>
            <person name="Emerson J.B."/>
            <person name="Anantharaman K."/>
            <person name="Thomas B.C."/>
            <person name="Malmstrom R."/>
            <person name="Stieglmeier M."/>
            <person name="Klingl A."/>
            <person name="Woyke T."/>
            <person name="Ryan C.M."/>
            <person name="Banfield J.F."/>
        </authorList>
    </citation>
    <scope>NUCLEOTIDE SEQUENCE [LARGE SCALE GENOMIC DNA]</scope>
</reference>
<proteinExistence type="predicted"/>
<dbReference type="Gene3D" id="1.10.1220.10">
    <property type="entry name" value="Met repressor-like"/>
    <property type="match status" value="1"/>
</dbReference>
<evidence type="ECO:0000313" key="1">
    <source>
        <dbReference type="EMBL" id="PIR88319.1"/>
    </source>
</evidence>
<dbReference type="SUPFAM" id="SSF47598">
    <property type="entry name" value="Ribbon-helix-helix"/>
    <property type="match status" value="1"/>
</dbReference>
<evidence type="ECO:0000313" key="2">
    <source>
        <dbReference type="Proteomes" id="UP000229615"/>
    </source>
</evidence>
<sequence length="88" mass="9897">MAENLYFDKLSKEVLLSQTDHGGTMKKKCGRPALSFEKKRLLVSFRLPQELLSQLAEEASKRGISKTSLLEAALQGFLNKEGETLERN</sequence>
<organism evidence="1 2">
    <name type="scientific">Candidatus Harrisonbacteria bacterium CG10_big_fil_rev_8_21_14_0_10_44_23</name>
    <dbReference type="NCBI Taxonomy" id="1974585"/>
    <lineage>
        <taxon>Bacteria</taxon>
        <taxon>Candidatus Harrisoniibacteriota</taxon>
    </lineage>
</organism>
<dbReference type="AlphaFoldDB" id="A0A2H0UPG3"/>
<gene>
    <name evidence="1" type="ORF">COU09_02930</name>
</gene>
<dbReference type="GO" id="GO:0006355">
    <property type="term" value="P:regulation of DNA-templated transcription"/>
    <property type="evidence" value="ECO:0007669"/>
    <property type="project" value="InterPro"/>
</dbReference>
<dbReference type="InterPro" id="IPR013321">
    <property type="entry name" value="Arc_rbn_hlx_hlx"/>
</dbReference>
<evidence type="ECO:0008006" key="3">
    <source>
        <dbReference type="Google" id="ProtNLM"/>
    </source>
</evidence>
<dbReference type="Proteomes" id="UP000229615">
    <property type="component" value="Unassembled WGS sequence"/>
</dbReference>
<name>A0A2H0UPG3_9BACT</name>
<dbReference type="InterPro" id="IPR010985">
    <property type="entry name" value="Ribbon_hlx_hlx"/>
</dbReference>
<dbReference type="EMBL" id="PFBB01000033">
    <property type="protein sequence ID" value="PIR88319.1"/>
    <property type="molecule type" value="Genomic_DNA"/>
</dbReference>
<accession>A0A2H0UPG3</accession>
<protein>
    <recommendedName>
        <fullName evidence="3">Ribbon-helix-helix protein CopG domain-containing protein</fullName>
    </recommendedName>
</protein>